<reference evidence="1 2" key="1">
    <citation type="submission" date="2015-08" db="EMBL/GenBank/DDBJ databases">
        <title>Ancestral chromatin configuration constrains chromatin evolution on differentiating sex chromosomes in Drosophila.</title>
        <authorList>
            <person name="Zhou Q."/>
            <person name="Bachtrog D."/>
        </authorList>
    </citation>
    <scope>NUCLEOTIDE SEQUENCE [LARGE SCALE GENOMIC DNA]</scope>
    <source>
        <tissue evidence="1">Whole larvae</tissue>
    </source>
</reference>
<dbReference type="OrthoDB" id="7825902at2759"/>
<evidence type="ECO:0000313" key="2">
    <source>
        <dbReference type="Proteomes" id="UP000494163"/>
    </source>
</evidence>
<dbReference type="Proteomes" id="UP000494163">
    <property type="component" value="Chromosome 2R"/>
</dbReference>
<protein>
    <submittedName>
        <fullName evidence="1">CG1690</fullName>
    </submittedName>
</protein>
<organism evidence="1 2">
    <name type="scientific">Drosophila busckii</name>
    <name type="common">Fruit fly</name>
    <dbReference type="NCBI Taxonomy" id="30019"/>
    <lineage>
        <taxon>Eukaryota</taxon>
        <taxon>Metazoa</taxon>
        <taxon>Ecdysozoa</taxon>
        <taxon>Arthropoda</taxon>
        <taxon>Hexapoda</taxon>
        <taxon>Insecta</taxon>
        <taxon>Pterygota</taxon>
        <taxon>Neoptera</taxon>
        <taxon>Endopterygota</taxon>
        <taxon>Diptera</taxon>
        <taxon>Brachycera</taxon>
        <taxon>Muscomorpha</taxon>
        <taxon>Ephydroidea</taxon>
        <taxon>Drosophilidae</taxon>
        <taxon>Drosophila</taxon>
    </lineage>
</organism>
<proteinExistence type="predicted"/>
<name>A0A0M4E7F9_DROBS</name>
<sequence length="116" mass="13555">MDANKDQGLVIKMAQKNNETQTVKQTGNWFGGLPPNAAGGPGGYQMPAFSRISWQFYKDREEELYRRACQLKGIRVRREEEDDLMGSEEEPLKAHYRYTLDEMKSYNPYRFINLKL</sequence>
<dbReference type="EMBL" id="CP012524">
    <property type="protein sequence ID" value="ALC40458.1"/>
    <property type="molecule type" value="Genomic_DNA"/>
</dbReference>
<evidence type="ECO:0000313" key="1">
    <source>
        <dbReference type="EMBL" id="ALC40458.1"/>
    </source>
</evidence>
<gene>
    <name evidence="1" type="ORF">Dbus_chr2Rg37</name>
</gene>
<dbReference type="AlphaFoldDB" id="A0A0M4E7F9"/>
<keyword evidence="2" id="KW-1185">Reference proteome</keyword>
<accession>A0A0M4E7F9</accession>